<keyword evidence="1" id="KW-1185">Reference proteome</keyword>
<name>A0AC58JYI0_CASCN</name>
<protein>
    <submittedName>
        <fullName evidence="2">Serine/threonine-protein phosphatase 4 regulatory subunit 1-like isoform X1</fullName>
    </submittedName>
</protein>
<reference evidence="2" key="1">
    <citation type="submission" date="2025-08" db="UniProtKB">
        <authorList>
            <consortium name="RefSeq"/>
        </authorList>
    </citation>
    <scope>IDENTIFICATION</scope>
</reference>
<accession>A0AC58JYI0</accession>
<gene>
    <name evidence="2" type="primary">LOC109676940</name>
</gene>
<sequence>MGPQFIASSEDIHLPFFTTTIPKVNNLVTNKVLSMTKGEESAHVNEMTHVIVTDSRDSVGTICTPSLLDCNQDPKGSLDEQDLSITLPGPPPAGEGSPRATPMIHVDVPDARDSPGSASTLNFCDPVRQQEVSLDEQDQPVALPGPSPKDSDLLFLQKDMHENVEERDMIDDSAASDVFILAHEFISEDETLALREDLPENVDDLGTDADISVSDVFFLAPEFISENELWIPLGRLDKYAASKDIFQREMAARILLDTLSAVSTNESACISVLERISSLAEDPEPIVRAELMEQVPHIALFFQENWPSLSYAFSNFLLPIMTRYLTDENHEVWKISQESLLALLKQKLIDPFDFETQVFPVLLELTAPDRAEYIKARTLATMCKMSPMVGKDITECLILPRFCDMCYDWRKLHVRKICADYFSDICSVVGQQVTEEMLIPCFIQLCSDKVWRIRKACVECFVNVSCATSLEIRWSKLSALFINLISDLSWSVCQTAFKSLGPFISTFANPSCSGHHFKAEIKSSQDMLEDKNRIRDQEVSEEVRRAEVQDVVPQALLDQYLTMTDPYFIETIDTKIVQHCAYSFPGVAMTLGQKYWHCLKELYESLASDEDWEVRRTLAFSIHELALILGEQLTAADLVPIFNGFLKDIDQVRLGVLLHLHDFLESLPTDKRREYLYRLQEFLVTDNNINWRIRNELSQQLILLLELYSPRDVYDYLRPIAMNLCTDKVSSVRWVSYKLVSKMLKKLHMETPETFGVSLINELVEDFCKCTKWSGRQSFVYICDIIIENDCLPMDSFAIHLMPQLLTLVNDSVPNVRMALAKTLTQTLLEKECFLASTRYQDAVELTVMILQLDQDHNVKYFASKHPASTKIAEDAMSVPSLTY</sequence>
<evidence type="ECO:0000313" key="2">
    <source>
        <dbReference type="RefSeq" id="XP_073897733.1"/>
    </source>
</evidence>
<evidence type="ECO:0000313" key="1">
    <source>
        <dbReference type="Proteomes" id="UP001732720"/>
    </source>
</evidence>
<organism evidence="1 2">
    <name type="scientific">Castor canadensis</name>
    <name type="common">American beaver</name>
    <dbReference type="NCBI Taxonomy" id="51338"/>
    <lineage>
        <taxon>Eukaryota</taxon>
        <taxon>Metazoa</taxon>
        <taxon>Chordata</taxon>
        <taxon>Craniata</taxon>
        <taxon>Vertebrata</taxon>
        <taxon>Euteleostomi</taxon>
        <taxon>Mammalia</taxon>
        <taxon>Eutheria</taxon>
        <taxon>Euarchontoglires</taxon>
        <taxon>Glires</taxon>
        <taxon>Rodentia</taxon>
        <taxon>Castorimorpha</taxon>
        <taxon>Castoridae</taxon>
        <taxon>Castor</taxon>
    </lineage>
</organism>
<dbReference type="Proteomes" id="UP001732720">
    <property type="component" value="Chromosome 9"/>
</dbReference>
<dbReference type="RefSeq" id="XP_073897733.1">
    <property type="nucleotide sequence ID" value="XM_074041632.1"/>
</dbReference>
<proteinExistence type="predicted"/>